<dbReference type="Proteomes" id="UP000050920">
    <property type="component" value="Unassembled WGS sequence"/>
</dbReference>
<keyword evidence="2" id="KW-1185">Reference proteome</keyword>
<dbReference type="RefSeq" id="WP_024623719.1">
    <property type="nucleotide sequence ID" value="NZ_AYGX02000100.1"/>
</dbReference>
<reference evidence="1 2" key="1">
    <citation type="journal article" date="2015" name="Genome Announc.">
        <title>Expanding the biotechnology potential of lactobacilli through comparative genomics of 213 strains and associated genera.</title>
        <authorList>
            <person name="Sun Z."/>
            <person name="Harris H.M."/>
            <person name="McCann A."/>
            <person name="Guo C."/>
            <person name="Argimon S."/>
            <person name="Zhang W."/>
            <person name="Yang X."/>
            <person name="Jeffery I.B."/>
            <person name="Cooney J.C."/>
            <person name="Kagawa T.F."/>
            <person name="Liu W."/>
            <person name="Song Y."/>
            <person name="Salvetti E."/>
            <person name="Wrobel A."/>
            <person name="Rasinkangas P."/>
            <person name="Parkhill J."/>
            <person name="Rea M.C."/>
            <person name="O'Sullivan O."/>
            <person name="Ritari J."/>
            <person name="Douillard F.P."/>
            <person name="Paul Ross R."/>
            <person name="Yang R."/>
            <person name="Briner A.E."/>
            <person name="Felis G.E."/>
            <person name="de Vos W.M."/>
            <person name="Barrangou R."/>
            <person name="Klaenhammer T.R."/>
            <person name="Caufield P.W."/>
            <person name="Cui Y."/>
            <person name="Zhang H."/>
            <person name="O'Toole P.W."/>
        </authorList>
    </citation>
    <scope>NUCLEOTIDE SEQUENCE [LARGE SCALE GENOMIC DNA]</scope>
    <source>
        <strain evidence="1 2">DSM 21115</strain>
    </source>
</reference>
<dbReference type="AlphaFoldDB" id="A0A0R2NMN0"/>
<dbReference type="InterPro" id="IPR010461">
    <property type="entry name" value="ComK"/>
</dbReference>
<proteinExistence type="predicted"/>
<dbReference type="Pfam" id="PF06338">
    <property type="entry name" value="ComK"/>
    <property type="match status" value="1"/>
</dbReference>
<sequence length="251" mass="28697">MHNQQRFELNQQIWQALPTHFDTINPLSIVKHARRVEGLKLTALNTFLLLDLHKEACDANTVVFDTQRGLLSTTKTSRQLLKRSWQSSMDFAVDLQNRHIATELGHTCHRLPIVFKDLQYIPLGARSRENTSWVGAHQLMDYYPDGKVCELLFGNNITVTIKRSANSFEKQLATANAIKQERRACEQRQSQLTFVGDSAEAATANLHHHDYQREVFVELLIFGLKQNGYVVNRGDVHEVVTDFFGNSSIFC</sequence>
<gene>
    <name evidence="1" type="ORF">DY78_GL000512</name>
</gene>
<evidence type="ECO:0000313" key="1">
    <source>
        <dbReference type="EMBL" id="KRO26942.1"/>
    </source>
</evidence>
<comment type="caution">
    <text evidence="1">The sequence shown here is derived from an EMBL/GenBank/DDBJ whole genome shotgun (WGS) entry which is preliminary data.</text>
</comment>
<dbReference type="GO" id="GO:0030420">
    <property type="term" value="P:establishment of competence for transformation"/>
    <property type="evidence" value="ECO:0007669"/>
    <property type="project" value="InterPro"/>
</dbReference>
<name>A0A0R2NMN0_9LACO</name>
<organism evidence="1 2">
    <name type="scientific">Lactiplantibacillus fabifermentans DSM 21115</name>
    <dbReference type="NCBI Taxonomy" id="1413187"/>
    <lineage>
        <taxon>Bacteria</taxon>
        <taxon>Bacillati</taxon>
        <taxon>Bacillota</taxon>
        <taxon>Bacilli</taxon>
        <taxon>Lactobacillales</taxon>
        <taxon>Lactobacillaceae</taxon>
        <taxon>Lactiplantibacillus</taxon>
    </lineage>
</organism>
<dbReference type="EMBL" id="AYGX02000100">
    <property type="protein sequence ID" value="KRO26942.1"/>
    <property type="molecule type" value="Genomic_DNA"/>
</dbReference>
<accession>A0A0R2NMN0</accession>
<protein>
    <submittedName>
        <fullName evidence="1">Uncharacterized protein</fullName>
    </submittedName>
</protein>
<evidence type="ECO:0000313" key="2">
    <source>
        <dbReference type="Proteomes" id="UP000050920"/>
    </source>
</evidence>